<organism evidence="12 13">
    <name type="scientific">Danxiaibacter flavus</name>
    <dbReference type="NCBI Taxonomy" id="3049108"/>
    <lineage>
        <taxon>Bacteria</taxon>
        <taxon>Pseudomonadati</taxon>
        <taxon>Bacteroidota</taxon>
        <taxon>Chitinophagia</taxon>
        <taxon>Chitinophagales</taxon>
        <taxon>Chitinophagaceae</taxon>
        <taxon>Danxiaibacter</taxon>
    </lineage>
</organism>
<protein>
    <recommendedName>
        <fullName evidence="2">NADH:ubiquinone reductase (non-electrogenic)</fullName>
        <ecNumber evidence="2">1.6.5.9</ecNumber>
    </recommendedName>
</protein>
<dbReference type="InterPro" id="IPR054585">
    <property type="entry name" value="NDH2-like_C"/>
</dbReference>
<dbReference type="EMBL" id="JAULBC010000006">
    <property type="protein sequence ID" value="MEX6689452.1"/>
    <property type="molecule type" value="Genomic_DNA"/>
</dbReference>
<feature type="domain" description="FAD/NAD(P)-binding" evidence="10">
    <location>
        <begin position="1"/>
        <end position="321"/>
    </location>
</feature>
<evidence type="ECO:0000259" key="10">
    <source>
        <dbReference type="Pfam" id="PF07992"/>
    </source>
</evidence>
<dbReference type="EC" id="1.6.5.9" evidence="2"/>
<dbReference type="RefSeq" id="WP_369330859.1">
    <property type="nucleotide sequence ID" value="NZ_JAULBC010000006.1"/>
</dbReference>
<evidence type="ECO:0000256" key="6">
    <source>
        <dbReference type="ARBA" id="ARBA00023002"/>
    </source>
</evidence>
<evidence type="ECO:0000256" key="4">
    <source>
        <dbReference type="ARBA" id="ARBA00022827"/>
    </source>
</evidence>
<evidence type="ECO:0000256" key="5">
    <source>
        <dbReference type="ARBA" id="ARBA00022946"/>
    </source>
</evidence>
<dbReference type="PANTHER" id="PTHR43706:SF47">
    <property type="entry name" value="EXTERNAL NADH-UBIQUINONE OXIDOREDUCTASE 1, MITOCHONDRIAL-RELATED"/>
    <property type="match status" value="1"/>
</dbReference>
<evidence type="ECO:0000256" key="9">
    <source>
        <dbReference type="SAM" id="Phobius"/>
    </source>
</evidence>
<reference evidence="12 13" key="1">
    <citation type="submission" date="2023-07" db="EMBL/GenBank/DDBJ databases">
        <authorList>
            <person name="Lian W.-H."/>
        </authorList>
    </citation>
    <scope>NUCLEOTIDE SEQUENCE [LARGE SCALE GENOMIC DNA]</scope>
    <source>
        <strain evidence="12 13">SYSU DXS3180</strain>
    </source>
</reference>
<keyword evidence="9" id="KW-1133">Transmembrane helix</keyword>
<dbReference type="Pfam" id="PF07992">
    <property type="entry name" value="Pyr_redox_2"/>
    <property type="match status" value="1"/>
</dbReference>
<dbReference type="InterPro" id="IPR045024">
    <property type="entry name" value="NDH-2"/>
</dbReference>
<keyword evidence="7" id="KW-0520">NAD</keyword>
<dbReference type="PRINTS" id="PR00411">
    <property type="entry name" value="PNDRDTASEI"/>
</dbReference>
<dbReference type="PRINTS" id="PR00368">
    <property type="entry name" value="FADPNR"/>
</dbReference>
<accession>A0ABV3ZHW8</accession>
<keyword evidence="3" id="KW-0285">Flavoprotein</keyword>
<dbReference type="Proteomes" id="UP001560573">
    <property type="component" value="Unassembled WGS sequence"/>
</dbReference>
<evidence type="ECO:0000259" key="11">
    <source>
        <dbReference type="Pfam" id="PF22366"/>
    </source>
</evidence>
<evidence type="ECO:0000256" key="1">
    <source>
        <dbReference type="ARBA" id="ARBA00005272"/>
    </source>
</evidence>
<comment type="catalytic activity">
    <reaction evidence="8">
        <text>a quinone + NADH + H(+) = a quinol + NAD(+)</text>
        <dbReference type="Rhea" id="RHEA:46160"/>
        <dbReference type="ChEBI" id="CHEBI:15378"/>
        <dbReference type="ChEBI" id="CHEBI:24646"/>
        <dbReference type="ChEBI" id="CHEBI:57540"/>
        <dbReference type="ChEBI" id="CHEBI:57945"/>
        <dbReference type="ChEBI" id="CHEBI:132124"/>
        <dbReference type="EC" id="1.6.5.9"/>
    </reaction>
</comment>
<feature type="transmembrane region" description="Helical" evidence="9">
    <location>
        <begin position="367"/>
        <end position="389"/>
    </location>
</feature>
<keyword evidence="6 12" id="KW-0560">Oxidoreductase</keyword>
<evidence type="ECO:0000313" key="13">
    <source>
        <dbReference type="Proteomes" id="UP001560573"/>
    </source>
</evidence>
<dbReference type="SUPFAM" id="SSF51905">
    <property type="entry name" value="FAD/NAD(P)-binding domain"/>
    <property type="match status" value="1"/>
</dbReference>
<evidence type="ECO:0000256" key="3">
    <source>
        <dbReference type="ARBA" id="ARBA00022630"/>
    </source>
</evidence>
<keyword evidence="13" id="KW-1185">Reference proteome</keyword>
<sequence length="437" mass="49086">MKVVIIGGGFAGLQLAKKLNNKRDIEVLLIDQYNYHQFQPLFYQVATAGLDASNISFPLRKVFHKSHNVRFRLTEVKEIVPAENKINTAVGEFDYDVLVIATGANTNFFNNVNFQQYAFPMKSTTEALQLRHSLITTMEEALDIRDTKKLEQKLSIAVVGGGPTGVEVSGALAEMRNNVLPKDYPELDFSLMHIYLLEGSPKTLGVMSEKSSEQSRKYLEHLGVEVHTGVHVKDYDGDNVVLQDGTIYPAKTVIWTAGVKGNVPAGINPDLIVRGNRIKVDRTSKVLGSSNIYAIGDVSYMETPKYPKGHPQVANVAINQARNLAINLVRQVTGNKHYQDEFEYNDKGSMATIGRNKAVVDIPKPKVHFGGVLAWFVWMFLHLVLILGVKNRVQIFINWVYKYFTYDQSLRLVFNEFNKKQKAAHEAEVVKKKQTVS</sequence>
<keyword evidence="4" id="KW-0274">FAD</keyword>
<evidence type="ECO:0000313" key="12">
    <source>
        <dbReference type="EMBL" id="MEX6689452.1"/>
    </source>
</evidence>
<dbReference type="GO" id="GO:0016491">
    <property type="term" value="F:oxidoreductase activity"/>
    <property type="evidence" value="ECO:0007669"/>
    <property type="project" value="UniProtKB-KW"/>
</dbReference>
<dbReference type="InterPro" id="IPR036188">
    <property type="entry name" value="FAD/NAD-bd_sf"/>
</dbReference>
<keyword evidence="9" id="KW-0472">Membrane</keyword>
<feature type="domain" description="External alternative NADH-ubiquinone oxidoreductase-like C-terminal" evidence="11">
    <location>
        <begin position="347"/>
        <end position="404"/>
    </location>
</feature>
<dbReference type="InterPro" id="IPR023753">
    <property type="entry name" value="FAD/NAD-binding_dom"/>
</dbReference>
<evidence type="ECO:0000256" key="2">
    <source>
        <dbReference type="ARBA" id="ARBA00012637"/>
    </source>
</evidence>
<comment type="caution">
    <text evidence="12">The sequence shown here is derived from an EMBL/GenBank/DDBJ whole genome shotgun (WGS) entry which is preliminary data.</text>
</comment>
<evidence type="ECO:0000256" key="7">
    <source>
        <dbReference type="ARBA" id="ARBA00023027"/>
    </source>
</evidence>
<dbReference type="PANTHER" id="PTHR43706">
    <property type="entry name" value="NADH DEHYDROGENASE"/>
    <property type="match status" value="1"/>
</dbReference>
<dbReference type="Pfam" id="PF22366">
    <property type="entry name" value="NDH2_C"/>
    <property type="match status" value="1"/>
</dbReference>
<name>A0ABV3ZHW8_9BACT</name>
<keyword evidence="9" id="KW-0812">Transmembrane</keyword>
<gene>
    <name evidence="12" type="ORF">QTN47_18235</name>
</gene>
<dbReference type="Gene3D" id="3.50.50.100">
    <property type="match status" value="1"/>
</dbReference>
<proteinExistence type="inferred from homology"/>
<comment type="similarity">
    <text evidence="1">Belongs to the NADH dehydrogenase family.</text>
</comment>
<keyword evidence="5" id="KW-0809">Transit peptide</keyword>
<evidence type="ECO:0000256" key="8">
    <source>
        <dbReference type="ARBA" id="ARBA00047599"/>
    </source>
</evidence>